<dbReference type="Pfam" id="PF14225">
    <property type="entry name" value="MOR2-PAG1_C"/>
    <property type="match status" value="1"/>
</dbReference>
<dbReference type="InterPro" id="IPR008936">
    <property type="entry name" value="Rho_GTPase_activation_prot"/>
</dbReference>
<evidence type="ECO:0000259" key="4">
    <source>
        <dbReference type="PROSITE" id="PS50018"/>
    </source>
</evidence>
<dbReference type="PANTHER" id="PTHR10194">
    <property type="entry name" value="RAS GTPASE-ACTIVATING PROTEINS"/>
    <property type="match status" value="1"/>
</dbReference>
<protein>
    <recommendedName>
        <fullName evidence="4">Ras-GAP domain-containing protein</fullName>
    </recommendedName>
</protein>
<name>A0ABP1CWM9_9APHY</name>
<dbReference type="InterPro" id="IPR011993">
    <property type="entry name" value="PH-like_dom_sf"/>
</dbReference>
<evidence type="ECO:0000256" key="2">
    <source>
        <dbReference type="ARBA" id="ARBA00022553"/>
    </source>
</evidence>
<organism evidence="5 6">
    <name type="scientific">Somion occarium</name>
    <dbReference type="NCBI Taxonomy" id="3059160"/>
    <lineage>
        <taxon>Eukaryota</taxon>
        <taxon>Fungi</taxon>
        <taxon>Dikarya</taxon>
        <taxon>Basidiomycota</taxon>
        <taxon>Agaricomycotina</taxon>
        <taxon>Agaricomycetes</taxon>
        <taxon>Polyporales</taxon>
        <taxon>Cerrenaceae</taxon>
        <taxon>Somion</taxon>
    </lineage>
</organism>
<dbReference type="PANTHER" id="PTHR10194:SF142">
    <property type="entry name" value="NEUROFIBROMIN"/>
    <property type="match status" value="1"/>
</dbReference>
<dbReference type="EMBL" id="OZ037945">
    <property type="protein sequence ID" value="CAL1700086.1"/>
    <property type="molecule type" value="Genomic_DNA"/>
</dbReference>
<evidence type="ECO:0000256" key="3">
    <source>
        <dbReference type="SAM" id="MobiDB-lite"/>
    </source>
</evidence>
<feature type="domain" description="Ras-GAP" evidence="4">
    <location>
        <begin position="1275"/>
        <end position="1464"/>
    </location>
</feature>
<evidence type="ECO:0000313" key="5">
    <source>
        <dbReference type="EMBL" id="CAL1700086.1"/>
    </source>
</evidence>
<dbReference type="PROSITE" id="PS50018">
    <property type="entry name" value="RAS_GTPASE_ACTIV_2"/>
    <property type="match status" value="1"/>
</dbReference>
<dbReference type="Gene3D" id="2.30.29.30">
    <property type="entry name" value="Pleckstrin-homology domain (PH domain)/Phosphotyrosine-binding domain (PTB)"/>
    <property type="match status" value="1"/>
</dbReference>
<gene>
    <name evidence="5" type="ORF">GFSPODELE1_LOCUS2994</name>
</gene>
<dbReference type="InterPro" id="IPR001936">
    <property type="entry name" value="RasGAP_dom"/>
</dbReference>
<feature type="region of interest" description="Disordered" evidence="3">
    <location>
        <begin position="92"/>
        <end position="131"/>
    </location>
</feature>
<dbReference type="Gene3D" id="1.10.506.10">
    <property type="entry name" value="GTPase Activation - p120gap, domain 1"/>
    <property type="match status" value="2"/>
</dbReference>
<dbReference type="Pfam" id="PF13716">
    <property type="entry name" value="CRAL_TRIO_2"/>
    <property type="match status" value="1"/>
</dbReference>
<keyword evidence="1" id="KW-0343">GTPase activation</keyword>
<reference evidence="6" key="1">
    <citation type="submission" date="2024-04" db="EMBL/GenBank/DDBJ databases">
        <authorList>
            <person name="Shaw F."/>
            <person name="Minotto A."/>
        </authorList>
    </citation>
    <scope>NUCLEOTIDE SEQUENCE [LARGE SCALE GENOMIC DNA]</scope>
</reference>
<dbReference type="InterPro" id="IPR025481">
    <property type="entry name" value="Cell_Morphogen_C"/>
</dbReference>
<dbReference type="SMART" id="SM00323">
    <property type="entry name" value="RasGAP"/>
    <property type="match status" value="1"/>
</dbReference>
<dbReference type="InterPro" id="IPR016024">
    <property type="entry name" value="ARM-type_fold"/>
</dbReference>
<dbReference type="InterPro" id="IPR001251">
    <property type="entry name" value="CRAL-TRIO_dom"/>
</dbReference>
<proteinExistence type="predicted"/>
<dbReference type="InterPro" id="IPR036865">
    <property type="entry name" value="CRAL-TRIO_dom_sf"/>
</dbReference>
<accession>A0ABP1CWM9</accession>
<dbReference type="Proteomes" id="UP001497453">
    <property type="component" value="Chromosome 2"/>
</dbReference>
<dbReference type="SUPFAM" id="SSF48350">
    <property type="entry name" value="GTPase activation domain, GAP"/>
    <property type="match status" value="1"/>
</dbReference>
<keyword evidence="6" id="KW-1185">Reference proteome</keyword>
<dbReference type="Pfam" id="PF00616">
    <property type="entry name" value="RasGAP"/>
    <property type="match status" value="1"/>
</dbReference>
<evidence type="ECO:0000313" key="6">
    <source>
        <dbReference type="Proteomes" id="UP001497453"/>
    </source>
</evidence>
<feature type="compositionally biased region" description="Low complexity" evidence="3">
    <location>
        <begin position="108"/>
        <end position="122"/>
    </location>
</feature>
<dbReference type="Gene3D" id="3.40.525.10">
    <property type="entry name" value="CRAL-TRIO lipid binding domain"/>
    <property type="match status" value="1"/>
</dbReference>
<dbReference type="SUPFAM" id="SSF48371">
    <property type="entry name" value="ARM repeat"/>
    <property type="match status" value="1"/>
</dbReference>
<sequence length="2678" mass="300456">MVHILVTRLKHKLPCNAGTTLTELEDDLVIHQTIEALVDLAGDSLGLIAHALTDQLHRLAQIEAPYRGVDVLQSQLFLLKVLSVAMASHSNRFDDTRPNSRIGKASEDPASVPSSPSPSMHASRGRQPSYDRMSINSTKHEIPPLVDDAAKYVLSIMILFLQQTAPPAPRLMSAANLNFNASYHDFESVESQEGPNPLEHPHEIPKVSSKPKAMYEFRDSHLKSADTRSINSSSFHPLHSAHYEKTSTVVSDSCLSLNSLIAKFAGKVIYHLSASNWSVVFDRIRIKIRELAHMPDNANIPELTDLQLLMHCALDKTRLIQSLQELASLLVHIRKEVQAAMCQPLRTAIWNWIENFPDEFNEALLSHRRLEGAAERVFDLLYPLHEWPDKTFVWPALTVLLCISSERTKSEYQMVSLGPMPPRPGPRKDRTFADQIIRTMTGRGKGSEMAMVCALDICRAASRVRPNPEVEVPLISVANDVAHEVKASLFSWGPDSLPFWATLEDIDVALMGDALVTIYRFLPPADILPIFHRCLEPTRSDAVKTAVVKACITLVTEANALPWTLSPEELRVAICERVTSIYRHSVMRRSEIDADGIIKKPALRPKGKRYTAETVSDRELLSLSCLALYRADVWWFLCVTHVDTEPLWVPGAVELWLAPSDASVKISMNRTTRFAFDAITQMSPEHPAWDHCASWMACAMPATLAAICINLLDSRTDFKAQHMYISMAIEIMHRFTRPSAQHFVRVQRTVERIPAFLIAEISFLVSLTSADRNVSAIACQCLRLLAVAERQPNAPCNTPFNDDERLKRYPMYDQLGADQKSVLGRVAHQKRIRKIMRMLTLPPAVHMAVWQECYFRWCTLNELAIRMSLDSDDLQTQPTGDKSLTMEERQAQWQNLTLFMASFGPAVLKENVDAPALSALVRDEYLPDQMRIMRDPGDLLTIFLTEVINLLVHESAQARKVAEETLGNELNPRLYLRILKELDSVLQDITNRDNLDWEMLSIFLESFIPIATVLSENVKNVQDIHGVDMGATLHTLADFIRRFQGTSGYRLKTRFCALCETVFDPKTCVSPRKDNSSRQTIAEFIIEWVADPIQVDAEHAQLQRDLNSATLRTAVKIFDHLKLESPDGLAEDDAAHYVSRLFIRYTQFLQKVSDFGRSELLRDEGVADQISIIQHRTSHHQEGEYRELVVTGLASLISSNTEFGIKHCLPLAYDQDPLKQTTFTHVFARVLSQGVTLSTRDASSNISRQSKLCELIKGPDSSLALAICEVCPSDRHDEMIEVLLDVFDTKSSLVNLLKAMVDREIARTENEADLFRSNSFYCVFMSTCARLYGYNYLRSLLIPLLKTIASLPPGHKFEIDPVMVGEQAAADNQQVVELVASSFIDIITSSVPAFPSMFREVCAHIVSKVTARWSKSKFSALGAFIFLRFINPCIVFPPRVDLPLDTKMMAGLKLVAKIIQNLANNILFGKEAHMQSLNLFLEKKISNITTFLSALAKYTPSGPEDEHEEWLETPYDDTDTILLQRFFMNHVDKIGKELLSSPRILDDTGPDGEATSKSSWQAICSAIYESNVHTEIPLPTDATTSTHAPYKELMSRFGLRDVSSVQHLLVETPVPKYERAVFVLSVAKIDVEVLDLELLLYHILQTLTTPQNINREFEIIFDWTYFSAASNVPIQWVKFAYEVIPKDVRQRLRVSHFLTPNDMALRYMRKLAIIVNGSPFSDKYLIHSSVHELLEYFPPGTVLHPLMEAYMQEDEPRELFTDVTMRLSQPLHAPIHLEVAASYLRITTMRPVSYCRTQKAKAIEIIPLTDVSDAYNVSTGHELNEFVIRKTRHGSTLYFASPLREAIVKTIRCAKGNVKNIQRPITERFSKLSNVVATLLHVGMLNIGSHDDELRLAAYDLLSAICIYLDFEGRPVVPAKSVFIPGHPGPFVTQLSEKLAPFAPHLTLDFIAAIAAMDKTSISQKINCLQYLSPWIKNLSFFMDPLHRLFEPSGTKFRDCIRTLIDLTLADPEIYAVLQRHIWIEVGKLDSNVVNAVLDELMRAAVDGGMGSQRCEIIADVMTAVTSINVRGRIFARIRKVLGKTSTKPTKDLADNPHWTEIACLTRLAMVANYHPRNIVHAQLYVPEAAHLVTLIAGTGEVLVRQSVYGIVVNLLNAVFLARSGELTGLDVKALLDECIDPGILRSFGLRKASRGNDFESYDPDTDKERIDLLENLTSFLGRIMKAISGSSGLLNVWRARWMSLITSSAFQFSPAIQTRAFISMGMLATSDVDDDLLYQMLVAFKTALSQFNEKETLAMISMLRCMYHVVPALPPHSRYLPQLFWLAVALLETGFVMIYSEAIQLLRATVERMDVDKEFEVKGVAVTLMDARAPLESISIQLDHLLSLSFHTSFHFSLAAIIFKGVRHAGLHKQAEAALRSLLRITVQSCGEIGLNHAEAGAGEPICQEVLGYVIALIPLHTSLVAYQELLLGAKVHSSWTSEDFLPSVIDYDEAIHVPLGLLGIVDRRTALFTTSFISAMLQTAQGDDKETEMLYGILSDLAHSHPETIAIAYVCAPSESLLPVDVVPLYSFDSFHEKLKDAFTISSRPMVLAYVSNIFRVSTQENMRGLRGQSSASTLSTVDEKPERIGKKHLAELDSIDMGGLANSLQFVAPSHYRQVSRMINFLSELVMKIIE</sequence>
<keyword evidence="2" id="KW-0597">Phosphoprotein</keyword>
<dbReference type="InterPro" id="IPR039360">
    <property type="entry name" value="Ras_GTPase"/>
</dbReference>
<evidence type="ECO:0000256" key="1">
    <source>
        <dbReference type="ARBA" id="ARBA00022468"/>
    </source>
</evidence>